<dbReference type="AlphaFoldDB" id="A0A1A9UG84"/>
<evidence type="ECO:0000256" key="1">
    <source>
        <dbReference type="SAM" id="SignalP"/>
    </source>
</evidence>
<feature type="signal peptide" evidence="1">
    <location>
        <begin position="1"/>
        <end position="16"/>
    </location>
</feature>
<reference evidence="2" key="1">
    <citation type="submission" date="2020-05" db="UniProtKB">
        <authorList>
            <consortium name="EnsemblMetazoa"/>
        </authorList>
    </citation>
    <scope>IDENTIFICATION</scope>
    <source>
        <strain evidence="2">TTRI</strain>
    </source>
</reference>
<dbReference type="VEuPathDB" id="VectorBase:GAUT003835"/>
<name>A0A1A9UG84_GLOAU</name>
<organism evidence="2 3">
    <name type="scientific">Glossina austeni</name>
    <name type="common">Savannah tsetse fly</name>
    <dbReference type="NCBI Taxonomy" id="7395"/>
    <lineage>
        <taxon>Eukaryota</taxon>
        <taxon>Metazoa</taxon>
        <taxon>Ecdysozoa</taxon>
        <taxon>Arthropoda</taxon>
        <taxon>Hexapoda</taxon>
        <taxon>Insecta</taxon>
        <taxon>Pterygota</taxon>
        <taxon>Neoptera</taxon>
        <taxon>Endopterygota</taxon>
        <taxon>Diptera</taxon>
        <taxon>Brachycera</taxon>
        <taxon>Muscomorpha</taxon>
        <taxon>Hippoboscoidea</taxon>
        <taxon>Glossinidae</taxon>
        <taxon>Glossina</taxon>
    </lineage>
</organism>
<dbReference type="Proteomes" id="UP000078200">
    <property type="component" value="Unassembled WGS sequence"/>
</dbReference>
<evidence type="ECO:0000313" key="3">
    <source>
        <dbReference type="Proteomes" id="UP000078200"/>
    </source>
</evidence>
<protein>
    <submittedName>
        <fullName evidence="2">Uncharacterized protein</fullName>
    </submittedName>
</protein>
<keyword evidence="1" id="KW-0732">Signal</keyword>
<dbReference type="EnsemblMetazoa" id="GAUT003835-RA">
    <property type="protein sequence ID" value="GAUT003835-PA"/>
    <property type="gene ID" value="GAUT003835"/>
</dbReference>
<accession>A0A1A9UG84</accession>
<feature type="chain" id="PRO_5008398484" evidence="1">
    <location>
        <begin position="17"/>
        <end position="168"/>
    </location>
</feature>
<evidence type="ECO:0000313" key="2">
    <source>
        <dbReference type="EnsemblMetazoa" id="GAUT003835-PA"/>
    </source>
</evidence>
<proteinExistence type="predicted"/>
<sequence length="168" mass="18470">MFIYLTFIYLRTPCLGLTGGVRAGDAGAELPAEPRDEANDRVDVRGAEQPRYIADPLSLSRKSTREDGTEPEYKPAGLLRGRTPKPLTVLALRCKLPFIGSSAFLAALSTAVTLVMLPATATVTERDIPARQCIKTLPSRNLAACMKSLHTRLQRNFRFLIACQCVDY</sequence>
<keyword evidence="3" id="KW-1185">Reference proteome</keyword>